<dbReference type="Proteomes" id="UP001205560">
    <property type="component" value="Unassembled WGS sequence"/>
</dbReference>
<keyword evidence="4" id="KW-1185">Reference proteome</keyword>
<evidence type="ECO:0000313" key="4">
    <source>
        <dbReference type="Proteomes" id="UP001205560"/>
    </source>
</evidence>
<keyword evidence="2" id="KW-0812">Transmembrane</keyword>
<proteinExistence type="predicted"/>
<evidence type="ECO:0000313" key="3">
    <source>
        <dbReference type="EMBL" id="MCS0590551.1"/>
    </source>
</evidence>
<comment type="caution">
    <text evidence="3">The sequence shown here is derived from an EMBL/GenBank/DDBJ whole genome shotgun (WGS) entry which is preliminary data.</text>
</comment>
<gene>
    <name evidence="3" type="ORF">NX782_15255</name>
</gene>
<protein>
    <submittedName>
        <fullName evidence="3">Uncharacterized protein</fullName>
    </submittedName>
</protein>
<evidence type="ECO:0000256" key="2">
    <source>
        <dbReference type="SAM" id="Phobius"/>
    </source>
</evidence>
<evidence type="ECO:0000256" key="1">
    <source>
        <dbReference type="SAM" id="MobiDB-lite"/>
    </source>
</evidence>
<keyword evidence="2" id="KW-1133">Transmembrane helix</keyword>
<reference evidence="3 4" key="1">
    <citation type="submission" date="2022-08" db="EMBL/GenBank/DDBJ databases">
        <title>Reclassification of Massilia species as members of the genera Telluria, Duganella, Pseudoduganella, Mokoshia gen. nov. and Zemynaea gen. nov. using orthogonal and non-orthogonal genome-based approaches.</title>
        <authorList>
            <person name="Bowman J.P."/>
        </authorList>
    </citation>
    <scope>NUCLEOTIDE SEQUENCE [LARGE SCALE GENOMIC DNA]</scope>
    <source>
        <strain evidence="3 4">LMG 28164</strain>
    </source>
</reference>
<accession>A0ABT2A8N5</accession>
<feature type="region of interest" description="Disordered" evidence="1">
    <location>
        <begin position="78"/>
        <end position="104"/>
    </location>
</feature>
<sequence>MSVKKAGPDSKTGFNYIACLDIIVLVCIVVIAGRPDGLAITVSAVIVAVLALLYRCTVNIKTYVSGSARRKTIAVHARQTVPKTPPEVPAETTSSRRSWLRDGD</sequence>
<keyword evidence="2" id="KW-0472">Membrane</keyword>
<feature type="transmembrane region" description="Helical" evidence="2">
    <location>
        <begin position="37"/>
        <end position="54"/>
    </location>
</feature>
<name>A0ABT2A8N5_9BURK</name>
<organism evidence="3 4">
    <name type="scientific">Massilia norwichensis</name>
    <dbReference type="NCBI Taxonomy" id="1442366"/>
    <lineage>
        <taxon>Bacteria</taxon>
        <taxon>Pseudomonadati</taxon>
        <taxon>Pseudomonadota</taxon>
        <taxon>Betaproteobacteria</taxon>
        <taxon>Burkholderiales</taxon>
        <taxon>Oxalobacteraceae</taxon>
        <taxon>Telluria group</taxon>
        <taxon>Massilia</taxon>
    </lineage>
</organism>
<dbReference type="RefSeq" id="WP_258846332.1">
    <property type="nucleotide sequence ID" value="NZ_JANUGX010000018.1"/>
</dbReference>
<feature type="transmembrane region" description="Helical" evidence="2">
    <location>
        <begin position="12"/>
        <end position="31"/>
    </location>
</feature>
<dbReference type="EMBL" id="JANUGX010000018">
    <property type="protein sequence ID" value="MCS0590551.1"/>
    <property type="molecule type" value="Genomic_DNA"/>
</dbReference>